<keyword evidence="1" id="KW-0547">Nucleotide-binding</keyword>
<reference evidence="4 5" key="1">
    <citation type="submission" date="2020-02" db="EMBL/GenBank/DDBJ databases">
        <title>Sequencing the genomes of 1000 actinobacteria strains.</title>
        <authorList>
            <person name="Klenk H.-P."/>
        </authorList>
    </citation>
    <scope>NUCLEOTIDE SEQUENCE [LARGE SCALE GENOMIC DNA]</scope>
    <source>
        <strain evidence="4 5">DSM 27960</strain>
    </source>
</reference>
<evidence type="ECO:0000259" key="3">
    <source>
        <dbReference type="PROSITE" id="PS50893"/>
    </source>
</evidence>
<dbReference type="SUPFAM" id="SSF52540">
    <property type="entry name" value="P-loop containing nucleoside triphosphate hydrolases"/>
    <property type="match status" value="1"/>
</dbReference>
<sequence length="211" mass="22130">MATMIEAANVSVTVDGQSLLAPVSFTVDEGQALAVRGANGAGKTTLLRTVAGFQRPSTGSIRLSGTRVDEKNRAIRREVCALIGFPAIAPDLTLREQLRFIASSWGILGSSADEAADGVLAELGIDLLAQRFVHELSSGQTQLFSLATALVRPSAVLILDEPEQRLDADRRGLVIAAVNLRKAAGSTVIFASHNAQLVNGIADETLTLAGQ</sequence>
<evidence type="ECO:0000256" key="1">
    <source>
        <dbReference type="ARBA" id="ARBA00022741"/>
    </source>
</evidence>
<evidence type="ECO:0000256" key="2">
    <source>
        <dbReference type="ARBA" id="ARBA00022840"/>
    </source>
</evidence>
<dbReference type="GO" id="GO:0005524">
    <property type="term" value="F:ATP binding"/>
    <property type="evidence" value="ECO:0007669"/>
    <property type="project" value="UniProtKB-KW"/>
</dbReference>
<dbReference type="Gene3D" id="3.40.50.300">
    <property type="entry name" value="P-loop containing nucleotide triphosphate hydrolases"/>
    <property type="match status" value="1"/>
</dbReference>
<feature type="domain" description="ABC transporter" evidence="3">
    <location>
        <begin position="5"/>
        <end position="211"/>
    </location>
</feature>
<comment type="caution">
    <text evidence="4">The sequence shown here is derived from an EMBL/GenBank/DDBJ whole genome shotgun (WGS) entry which is preliminary data.</text>
</comment>
<dbReference type="AlphaFoldDB" id="A0A7X5R3U8"/>
<evidence type="ECO:0000313" key="4">
    <source>
        <dbReference type="EMBL" id="NIH55076.1"/>
    </source>
</evidence>
<gene>
    <name evidence="4" type="ORF">FHX76_002991</name>
</gene>
<dbReference type="GO" id="GO:0016887">
    <property type="term" value="F:ATP hydrolysis activity"/>
    <property type="evidence" value="ECO:0007669"/>
    <property type="project" value="InterPro"/>
</dbReference>
<dbReference type="Proteomes" id="UP000541033">
    <property type="component" value="Unassembled WGS sequence"/>
</dbReference>
<dbReference type="EMBL" id="JAAMOX010000003">
    <property type="protein sequence ID" value="NIH55076.1"/>
    <property type="molecule type" value="Genomic_DNA"/>
</dbReference>
<evidence type="ECO:0000313" key="5">
    <source>
        <dbReference type="Proteomes" id="UP000541033"/>
    </source>
</evidence>
<dbReference type="PANTHER" id="PTHR43158">
    <property type="entry name" value="SKFA PEPTIDE EXPORT ATP-BINDING PROTEIN SKFE"/>
    <property type="match status" value="1"/>
</dbReference>
<protein>
    <submittedName>
        <fullName evidence="4">ABC-type multidrug transport system ATPase subunit</fullName>
    </submittedName>
</protein>
<dbReference type="RefSeq" id="WP_243848887.1">
    <property type="nucleotide sequence ID" value="NZ_JAAMOX010000003.1"/>
</dbReference>
<dbReference type="InterPro" id="IPR003593">
    <property type="entry name" value="AAA+_ATPase"/>
</dbReference>
<dbReference type="PANTHER" id="PTHR43158:SF2">
    <property type="entry name" value="SKFA PEPTIDE EXPORT ATP-BINDING PROTEIN SKFE"/>
    <property type="match status" value="1"/>
</dbReference>
<proteinExistence type="predicted"/>
<dbReference type="InterPro" id="IPR027417">
    <property type="entry name" value="P-loop_NTPase"/>
</dbReference>
<dbReference type="PROSITE" id="PS50893">
    <property type="entry name" value="ABC_TRANSPORTER_2"/>
    <property type="match status" value="1"/>
</dbReference>
<keyword evidence="2" id="KW-0067">ATP-binding</keyword>
<organism evidence="4 5">
    <name type="scientific">Lysinibacter cavernae</name>
    <dbReference type="NCBI Taxonomy" id="1640652"/>
    <lineage>
        <taxon>Bacteria</taxon>
        <taxon>Bacillati</taxon>
        <taxon>Actinomycetota</taxon>
        <taxon>Actinomycetes</taxon>
        <taxon>Micrococcales</taxon>
        <taxon>Microbacteriaceae</taxon>
        <taxon>Lysinibacter</taxon>
    </lineage>
</organism>
<name>A0A7X5R3U8_9MICO</name>
<dbReference type="InterPro" id="IPR003439">
    <property type="entry name" value="ABC_transporter-like_ATP-bd"/>
</dbReference>
<dbReference type="SMART" id="SM00382">
    <property type="entry name" value="AAA"/>
    <property type="match status" value="1"/>
</dbReference>
<dbReference type="Pfam" id="PF00005">
    <property type="entry name" value="ABC_tran"/>
    <property type="match status" value="1"/>
</dbReference>
<keyword evidence="5" id="KW-1185">Reference proteome</keyword>
<accession>A0A7X5R3U8</accession>